<proteinExistence type="predicted"/>
<accession>A0A1H4MIX1</accession>
<reference evidence="5" key="1">
    <citation type="submission" date="2016-10" db="EMBL/GenBank/DDBJ databases">
        <authorList>
            <person name="Varghese N."/>
            <person name="Submissions S."/>
        </authorList>
    </citation>
    <scope>NUCLEOTIDE SEQUENCE [LARGE SCALE GENOMIC DNA]</scope>
    <source>
        <strain evidence="5">DSM 44234</strain>
    </source>
</reference>
<gene>
    <name evidence="4" type="ORF">SAMN04489793_0874</name>
</gene>
<dbReference type="Gene3D" id="1.10.150.290">
    <property type="entry name" value="S-adenosyl-L-methionine-dependent methyltransferases"/>
    <property type="match status" value="1"/>
</dbReference>
<sequence>MTSHRWDPSQYLRYGDERTRPFLDLLARVPGDARTVVDLGCGPGNDVEPLRARWPEAAIHGVDSSAEMIDRARADVADPRATFAVGDAAAWRPDGERPDVIVSNAMYQWVDRHIDLLPATADGAARAFAFQVPGNQDAPSHALLWRLAAEYGITDFRRIDVRDPAEYLAALQRPGWTVDVWETTYLHVLQGPDAVFEWVSGTGARPVLARLDGAEREDFVARYKAELNLAYPPRGFGTVLPFRRIFAVASRDQASRA</sequence>
<dbReference type="KEGG" id="tsm:ASU32_03285"/>
<dbReference type="InterPro" id="IPR041698">
    <property type="entry name" value="Methyltransf_25"/>
</dbReference>
<keyword evidence="5" id="KW-1185">Reference proteome</keyword>
<keyword evidence="2 4" id="KW-0808">Transferase</keyword>
<protein>
    <submittedName>
        <fullName evidence="4">Trans-aconitate 2-methyltransferase</fullName>
    </submittedName>
</protein>
<dbReference type="Gene3D" id="3.40.50.150">
    <property type="entry name" value="Vaccinia Virus protein VP39"/>
    <property type="match status" value="1"/>
</dbReference>
<dbReference type="RefSeq" id="WP_068740775.1">
    <property type="nucleotide sequence ID" value="NZ_CP019066.1"/>
</dbReference>
<evidence type="ECO:0000259" key="3">
    <source>
        <dbReference type="Pfam" id="PF13649"/>
    </source>
</evidence>
<dbReference type="InterPro" id="IPR029063">
    <property type="entry name" value="SAM-dependent_MTases_sf"/>
</dbReference>
<dbReference type="CDD" id="cd02440">
    <property type="entry name" value="AdoMet_MTases"/>
    <property type="match status" value="1"/>
</dbReference>
<dbReference type="AlphaFoldDB" id="A0A1H4MIX1"/>
<evidence type="ECO:0000313" key="5">
    <source>
        <dbReference type="Proteomes" id="UP000182241"/>
    </source>
</evidence>
<dbReference type="SUPFAM" id="SSF53335">
    <property type="entry name" value="S-adenosyl-L-methionine-dependent methyltransferases"/>
    <property type="match status" value="1"/>
</dbReference>
<dbReference type="InterPro" id="IPR023149">
    <property type="entry name" value="Trans_acon_MeTrfase_C"/>
</dbReference>
<evidence type="ECO:0000313" key="4">
    <source>
        <dbReference type="EMBL" id="SEB82694.1"/>
    </source>
</evidence>
<organism evidence="4 5">
    <name type="scientific">Tsukamurella tyrosinosolvens</name>
    <dbReference type="NCBI Taxonomy" id="57704"/>
    <lineage>
        <taxon>Bacteria</taxon>
        <taxon>Bacillati</taxon>
        <taxon>Actinomycetota</taxon>
        <taxon>Actinomycetes</taxon>
        <taxon>Mycobacteriales</taxon>
        <taxon>Tsukamurellaceae</taxon>
        <taxon>Tsukamurella</taxon>
    </lineage>
</organism>
<dbReference type="OrthoDB" id="9795085at2"/>
<dbReference type="EMBL" id="FNSA01000003">
    <property type="protein sequence ID" value="SEB82694.1"/>
    <property type="molecule type" value="Genomic_DNA"/>
</dbReference>
<dbReference type="GO" id="GO:0030798">
    <property type="term" value="F:trans-aconitate 2-methyltransferase activity"/>
    <property type="evidence" value="ECO:0007669"/>
    <property type="project" value="InterPro"/>
</dbReference>
<dbReference type="PANTHER" id="PTHR43861">
    <property type="entry name" value="TRANS-ACONITATE 2-METHYLTRANSFERASE-RELATED"/>
    <property type="match status" value="1"/>
</dbReference>
<dbReference type="STRING" id="57704.SAMN04489793_0874"/>
<dbReference type="Proteomes" id="UP000182241">
    <property type="component" value="Unassembled WGS sequence"/>
</dbReference>
<dbReference type="Pfam" id="PF13649">
    <property type="entry name" value="Methyltransf_25"/>
    <property type="match status" value="1"/>
</dbReference>
<dbReference type="PANTHER" id="PTHR43861:SF1">
    <property type="entry name" value="TRANS-ACONITATE 2-METHYLTRANSFERASE"/>
    <property type="match status" value="1"/>
</dbReference>
<keyword evidence="1 4" id="KW-0489">Methyltransferase</keyword>
<name>A0A1H4MIX1_TSUTY</name>
<feature type="domain" description="Methyltransferase" evidence="3">
    <location>
        <begin position="36"/>
        <end position="112"/>
    </location>
</feature>
<dbReference type="GO" id="GO:0032259">
    <property type="term" value="P:methylation"/>
    <property type="evidence" value="ECO:0007669"/>
    <property type="project" value="UniProtKB-KW"/>
</dbReference>
<evidence type="ECO:0000256" key="1">
    <source>
        <dbReference type="ARBA" id="ARBA00022603"/>
    </source>
</evidence>
<evidence type="ECO:0000256" key="2">
    <source>
        <dbReference type="ARBA" id="ARBA00022679"/>
    </source>
</evidence>